<keyword evidence="9" id="KW-0378">Hydrolase</keyword>
<dbReference type="GO" id="GO:0005886">
    <property type="term" value="C:plasma membrane"/>
    <property type="evidence" value="ECO:0007669"/>
    <property type="project" value="UniProtKB-SubCell"/>
</dbReference>
<dbReference type="InterPro" id="IPR050448">
    <property type="entry name" value="OpgB/LTA_synthase_biosynth"/>
</dbReference>
<dbReference type="CDD" id="cd16015">
    <property type="entry name" value="LTA_synthase"/>
    <property type="match status" value="1"/>
</dbReference>
<keyword evidence="5 7" id="KW-0472">Membrane</keyword>
<evidence type="ECO:0000256" key="5">
    <source>
        <dbReference type="ARBA" id="ARBA00023136"/>
    </source>
</evidence>
<feature type="transmembrane region" description="Helical" evidence="7">
    <location>
        <begin position="90"/>
        <end position="109"/>
    </location>
</feature>
<evidence type="ECO:0000256" key="3">
    <source>
        <dbReference type="ARBA" id="ARBA00022692"/>
    </source>
</evidence>
<keyword evidence="9" id="KW-0808">Transferase</keyword>
<evidence type="ECO:0000313" key="10">
    <source>
        <dbReference type="Proteomes" id="UP000468443"/>
    </source>
</evidence>
<reference evidence="9 10" key="1">
    <citation type="submission" date="2020-01" db="EMBL/GenBank/DDBJ databases">
        <title>Muriicola jejuensis KCTC 22299.</title>
        <authorList>
            <person name="Wang G."/>
        </authorList>
    </citation>
    <scope>NUCLEOTIDE SEQUENCE [LARGE SCALE GENOMIC DNA]</scope>
    <source>
        <strain evidence="9 10">KCTC 22299</strain>
    </source>
</reference>
<dbReference type="Gene3D" id="3.40.720.10">
    <property type="entry name" value="Alkaline Phosphatase, subunit A"/>
    <property type="match status" value="1"/>
</dbReference>
<keyword evidence="4 7" id="KW-1133">Transmembrane helix</keyword>
<dbReference type="GO" id="GO:0016787">
    <property type="term" value="F:hydrolase activity"/>
    <property type="evidence" value="ECO:0007669"/>
    <property type="project" value="UniProtKB-KW"/>
</dbReference>
<feature type="coiled-coil region" evidence="6">
    <location>
        <begin position="747"/>
        <end position="774"/>
    </location>
</feature>
<dbReference type="PANTHER" id="PTHR47371">
    <property type="entry name" value="LIPOTEICHOIC ACID SYNTHASE"/>
    <property type="match status" value="1"/>
</dbReference>
<evidence type="ECO:0000313" key="9">
    <source>
        <dbReference type="EMBL" id="NER11262.1"/>
    </source>
</evidence>
<evidence type="ECO:0000256" key="7">
    <source>
        <dbReference type="SAM" id="Phobius"/>
    </source>
</evidence>
<dbReference type="InterPro" id="IPR011990">
    <property type="entry name" value="TPR-like_helical_dom_sf"/>
</dbReference>
<dbReference type="InterPro" id="IPR000917">
    <property type="entry name" value="Sulfatase_N"/>
</dbReference>
<feature type="transmembrane region" description="Helical" evidence="7">
    <location>
        <begin position="20"/>
        <end position="37"/>
    </location>
</feature>
<feature type="domain" description="Sulfatase N-terminal" evidence="8">
    <location>
        <begin position="236"/>
        <end position="526"/>
    </location>
</feature>
<evidence type="ECO:0000256" key="6">
    <source>
        <dbReference type="SAM" id="Coils"/>
    </source>
</evidence>
<dbReference type="SUPFAM" id="SSF48452">
    <property type="entry name" value="TPR-like"/>
    <property type="match status" value="1"/>
</dbReference>
<accession>A0A6P0UF67</accession>
<keyword evidence="3 7" id="KW-0812">Transmembrane</keyword>
<feature type="transmembrane region" description="Helical" evidence="7">
    <location>
        <begin position="57"/>
        <end position="78"/>
    </location>
</feature>
<dbReference type="Pfam" id="PF14559">
    <property type="entry name" value="TPR_19"/>
    <property type="match status" value="1"/>
</dbReference>
<keyword evidence="2" id="KW-1003">Cell membrane</keyword>
<gene>
    <name evidence="9" type="ORF">GWK09_12080</name>
</gene>
<keyword evidence="6" id="KW-0175">Coiled coil</keyword>
<evidence type="ECO:0000259" key="8">
    <source>
        <dbReference type="Pfam" id="PF00884"/>
    </source>
</evidence>
<dbReference type="EMBL" id="JAABOP010000004">
    <property type="protein sequence ID" value="NER11262.1"/>
    <property type="molecule type" value="Genomic_DNA"/>
</dbReference>
<comment type="subcellular location">
    <subcellularLocation>
        <location evidence="1">Cell membrane</location>
        <topology evidence="1">Multi-pass membrane protein</topology>
    </subcellularLocation>
</comment>
<dbReference type="GO" id="GO:0016740">
    <property type="term" value="F:transferase activity"/>
    <property type="evidence" value="ECO:0007669"/>
    <property type="project" value="UniProtKB-KW"/>
</dbReference>
<dbReference type="PANTHER" id="PTHR47371:SF3">
    <property type="entry name" value="PHOSPHOGLYCEROL TRANSFERASE I"/>
    <property type="match status" value="1"/>
</dbReference>
<evidence type="ECO:0000256" key="1">
    <source>
        <dbReference type="ARBA" id="ARBA00004651"/>
    </source>
</evidence>
<dbReference type="SUPFAM" id="SSF53649">
    <property type="entry name" value="Alkaline phosphatase-like"/>
    <property type="match status" value="1"/>
</dbReference>
<dbReference type="Proteomes" id="UP000468443">
    <property type="component" value="Unassembled WGS sequence"/>
</dbReference>
<feature type="transmembrane region" description="Helical" evidence="7">
    <location>
        <begin position="162"/>
        <end position="180"/>
    </location>
</feature>
<organism evidence="9 10">
    <name type="scientific">Muriicola jejuensis</name>
    <dbReference type="NCBI Taxonomy" id="504488"/>
    <lineage>
        <taxon>Bacteria</taxon>
        <taxon>Pseudomonadati</taxon>
        <taxon>Bacteroidota</taxon>
        <taxon>Flavobacteriia</taxon>
        <taxon>Flavobacteriales</taxon>
        <taxon>Flavobacteriaceae</taxon>
        <taxon>Muriicola</taxon>
    </lineage>
</organism>
<evidence type="ECO:0000256" key="2">
    <source>
        <dbReference type="ARBA" id="ARBA00022475"/>
    </source>
</evidence>
<proteinExistence type="predicted"/>
<dbReference type="RefSeq" id="WP_163693718.1">
    <property type="nucleotide sequence ID" value="NZ_FXTW01000003.1"/>
</dbReference>
<keyword evidence="10" id="KW-1185">Reference proteome</keyword>
<dbReference type="Pfam" id="PF00884">
    <property type="entry name" value="Sulfatase"/>
    <property type="match status" value="1"/>
</dbReference>
<evidence type="ECO:0000256" key="4">
    <source>
        <dbReference type="ARBA" id="ARBA00022989"/>
    </source>
</evidence>
<dbReference type="AlphaFoldDB" id="A0A6P0UF67"/>
<protein>
    <submittedName>
        <fullName evidence="9">Sulfatase-like hydrolase/transferase</fullName>
    </submittedName>
</protein>
<name>A0A6P0UF67_9FLAO</name>
<sequence length="791" mass="90877">MRTKIDIRAKKRDLRDFIRLILAFYLCQLVIAIYQNIRLYSAGVFDGILNKSFLLLAVHHLGFASLTALALVFPFKFLEQLKSDAGFKMVTMILVFLLGAEGLLTRYYIANYEILGAGFTDRIEATTGWTFLYYIPVFVFFAISLLYLFYRITANFYSAVSRMYPFTIIIFSLFLATLITRKNPVNENKTEHLIYHQMKESLDFNKYEGQEEYPLLRPLESSSALASHFQLKQERPNIVFIIMDGVGSDFIGEKAPFKAFMPYLNSLLNESLYWPHGLSNTGEPAASIPSIFGSLPFGEEGFTNLESLPESYTLFDLLNEDGYQTSFNFGGNISLENLGRFLHHEGVDLISGRKTFGPQYLLQEEDAAGISLGYPDAELFRKWFDDYTSVDRPRLDVFLTQSTKSPFLIPSLDKYEKKVEEISTQAEIADRNKRLIRKNEEIFASLLYTDQAVRTFMEGYKRKAEFYNTIFIITGTHNLSELPQKDYLGRYRVPLIISSPMLISPSRINSLVAHTDVLPELAGLLHSQYQVSVPEMVSWLGTGLFHEGFFEKDKIIPLFRHRGNIQEYIRGNVCISGNSVYRIGADLNLFEPGEAGGVDELRTSFRNFKAINQYVTRNNKLLPGNTLAKDEVNTLKEKSEMVWINSVFNSDDYDNAYRTARDLAISGDRERALLLCEHILKEVPGHADTEILKGRIFAWNKEYEQAAQLLEKTIKKYPVYADAYSALLDVYFWSDTNYKALDLKALIKKHRLDSEELRSKIKRAEDKMKKDQTLFRDDNLGYLNFEEDGYE</sequence>
<dbReference type="InterPro" id="IPR017850">
    <property type="entry name" value="Alkaline_phosphatase_core_sf"/>
</dbReference>
<comment type="caution">
    <text evidence="9">The sequence shown here is derived from an EMBL/GenBank/DDBJ whole genome shotgun (WGS) entry which is preliminary data.</text>
</comment>
<feature type="transmembrane region" description="Helical" evidence="7">
    <location>
        <begin position="129"/>
        <end position="150"/>
    </location>
</feature>
<dbReference type="Gene3D" id="1.25.40.10">
    <property type="entry name" value="Tetratricopeptide repeat domain"/>
    <property type="match status" value="1"/>
</dbReference>